<name>A0A2V5GPI4_ASPV1</name>
<keyword evidence="2" id="KW-1185">Reference proteome</keyword>
<dbReference type="Proteomes" id="UP000249829">
    <property type="component" value="Unassembled WGS sequence"/>
</dbReference>
<dbReference type="AlphaFoldDB" id="A0A2V5GPI4"/>
<evidence type="ECO:0000313" key="2">
    <source>
        <dbReference type="Proteomes" id="UP000249829"/>
    </source>
</evidence>
<gene>
    <name evidence="1" type="ORF">BO99DRAFT_407890</name>
</gene>
<accession>A0A2V5GPI4</accession>
<dbReference type="EMBL" id="KZ825274">
    <property type="protein sequence ID" value="PYI12939.1"/>
    <property type="molecule type" value="Genomic_DNA"/>
</dbReference>
<protein>
    <submittedName>
        <fullName evidence="1">Uncharacterized protein</fullName>
    </submittedName>
</protein>
<reference evidence="1 2" key="1">
    <citation type="submission" date="2018-02" db="EMBL/GenBank/DDBJ databases">
        <title>The genomes of Aspergillus section Nigri reveals drivers in fungal speciation.</title>
        <authorList>
            <consortium name="DOE Joint Genome Institute"/>
            <person name="Vesth T.C."/>
            <person name="Nybo J."/>
            <person name="Theobald S."/>
            <person name="Brandl J."/>
            <person name="Frisvad J.C."/>
            <person name="Nielsen K.F."/>
            <person name="Lyhne E.K."/>
            <person name="Kogle M.E."/>
            <person name="Kuo A."/>
            <person name="Riley R."/>
            <person name="Clum A."/>
            <person name="Nolan M."/>
            <person name="Lipzen A."/>
            <person name="Salamov A."/>
            <person name="Henrissat B."/>
            <person name="Wiebenga A."/>
            <person name="De vries R.P."/>
            <person name="Grigoriev I.V."/>
            <person name="Mortensen U.H."/>
            <person name="Andersen M.R."/>
            <person name="Baker S.E."/>
        </authorList>
    </citation>
    <scope>NUCLEOTIDE SEQUENCE [LARGE SCALE GENOMIC DNA]</scope>
    <source>
        <strain evidence="1 2">CBS 115571</strain>
    </source>
</reference>
<sequence length="145" mass="16237">MDSFRPSTVKALVEYLYVGGYGSLATDDYATVVSETYCDAESSLSTSPDPATLLLDHIRVHSIGDYYQIDGLVTATNDKIRHLLQNSENDKSWVASLPAFNLPFVLQQMRGCWISWLRQLLKNYLLSSSWRSSGPLNSCSDFQSD</sequence>
<evidence type="ECO:0000313" key="1">
    <source>
        <dbReference type="EMBL" id="PYI12939.1"/>
    </source>
</evidence>
<proteinExistence type="predicted"/>
<organism evidence="1 2">
    <name type="scientific">Aspergillus violaceofuscus (strain CBS 115571)</name>
    <dbReference type="NCBI Taxonomy" id="1450538"/>
    <lineage>
        <taxon>Eukaryota</taxon>
        <taxon>Fungi</taxon>
        <taxon>Dikarya</taxon>
        <taxon>Ascomycota</taxon>
        <taxon>Pezizomycotina</taxon>
        <taxon>Eurotiomycetes</taxon>
        <taxon>Eurotiomycetidae</taxon>
        <taxon>Eurotiales</taxon>
        <taxon>Aspergillaceae</taxon>
        <taxon>Aspergillus</taxon>
    </lineage>
</organism>